<dbReference type="GO" id="GO:0008610">
    <property type="term" value="P:lipid biosynthetic process"/>
    <property type="evidence" value="ECO:0007669"/>
    <property type="project" value="UniProtKB-ARBA"/>
</dbReference>
<dbReference type="SMART" id="SM00823">
    <property type="entry name" value="PKS_PP"/>
    <property type="match status" value="1"/>
</dbReference>
<dbReference type="GO" id="GO:0043041">
    <property type="term" value="P:amino acid activation for nonribosomal peptide biosynthetic process"/>
    <property type="evidence" value="ECO:0007669"/>
    <property type="project" value="TreeGrafter"/>
</dbReference>
<dbReference type="GO" id="GO:0003824">
    <property type="term" value="F:catalytic activity"/>
    <property type="evidence" value="ECO:0007669"/>
    <property type="project" value="InterPro"/>
</dbReference>
<dbReference type="FunFam" id="3.40.50.980:FF:000001">
    <property type="entry name" value="Non-ribosomal peptide synthetase"/>
    <property type="match status" value="1"/>
</dbReference>
<evidence type="ECO:0000313" key="6">
    <source>
        <dbReference type="EMBL" id="MBF8189755.1"/>
    </source>
</evidence>
<sequence length="1105" mass="119520">MTEETRLSGPKAELLRRWLGGETPPEQPPETIPRRERASGPVPLSLAQQRLWFIEQLQPGGTAYNLSFCARVDADLEPSVLAACVDELVDRHETLRTVVRKDAGKAHAVVDGGARPALDVIDLRALPPGEGFAAAVERLQAAADQPFDLEKGPVARIILCRVNGHDVLGIVVHHLFGDGWSLGVAMSELSAAYTARASGVPFEPPELPIQYGDFAAWQAGAPEEKEWTRDLDYWRDRLADAPPLELPADRPRPPLVSAAGGWCELRLPEELSESVRALARRAGATPFMVVLAAWQTLLAKLTGQRDITVGTNVAGRTRPETYGLIGNFVNMLALRTGLHGDPTFQEALDRVKATCARAFAHQSLPFERMVREVQPSVRSLFIMQPPLGQQDFAGASFEAVPVTARSARADLELHLREGRALEGHVSFSSDLFDATTAERVTARFAALLEQALGDPGRRLSDLSPLDPAERDLVREWGRGPAVAVPSEPAHELIHRQALRDPRRIAVVCGSQRLDYRTLDGRAAQLARHLRELGAGHESRVAICLGRSPEMIVAMLGVLKAGAAYVPLDPRHPPERLAALAADAGARLVVTEESLAPAFTARSFEKVCVDRDAAAISGRSSEDPGVAVPADGLAYIVYTSGSTGTPKGVAIGHVALSNLIAHVRHGQDIGPDDVMATVSSLAFDASVAEIYPVLAAGGAVVIATMEEILDATRLRRLILTHRVSTLLATPTMWRTIVAAGGLGQRRVKALSGAEALPADLAQVLASTHDRAWNLYGPTETTVWTTADPLVAGRPVALGPPVANSVIRLLDPDLRETPVGVPGEICVGGPGLARGYHDRPALTAERFVPDPYAPGARLYRTGDLARYRSDGSLEYLGRADDQVKLRGQRIEPGEVEAALRAHPTVEEAVVVLDERGHAGSRLVAYVTRTGLSTSAELRDPALLLRHLRERLPEYMVPTAYVVLDRFPVNSSGKLDRRRLPAPDSARLSAASRVEPRTPLEEEIAQVACELLGVPEIGVHDDFFDLGGHSLLVAQLVDRLRQRYGIELLLQDLFSREPNVEQLALIVDDQVRRKRQLDSATARMGRRVGELPDQTVDALLAQLLAEGG</sequence>
<keyword evidence="3" id="KW-0597">Phosphoprotein</keyword>
<dbReference type="GO" id="GO:0031177">
    <property type="term" value="F:phosphopantetheine binding"/>
    <property type="evidence" value="ECO:0007669"/>
    <property type="project" value="InterPro"/>
</dbReference>
<reference evidence="6" key="1">
    <citation type="submission" date="2020-11" db="EMBL/GenBank/DDBJ databases">
        <title>Whole-genome analyses of Nonomuraea sp. K274.</title>
        <authorList>
            <person name="Veyisoglu A."/>
        </authorList>
    </citation>
    <scope>NUCLEOTIDE SEQUENCE</scope>
    <source>
        <strain evidence="6">K274</strain>
    </source>
</reference>
<dbReference type="Gene3D" id="3.40.50.1820">
    <property type="entry name" value="alpha/beta hydrolase"/>
    <property type="match status" value="1"/>
</dbReference>
<organism evidence="6 7">
    <name type="scientific">Nonomuraea cypriaca</name>
    <dbReference type="NCBI Taxonomy" id="1187855"/>
    <lineage>
        <taxon>Bacteria</taxon>
        <taxon>Bacillati</taxon>
        <taxon>Actinomycetota</taxon>
        <taxon>Actinomycetes</taxon>
        <taxon>Streptosporangiales</taxon>
        <taxon>Streptosporangiaceae</taxon>
        <taxon>Nonomuraea</taxon>
    </lineage>
</organism>
<dbReference type="FunFam" id="3.30.300.30:FF:000010">
    <property type="entry name" value="Enterobactin synthetase component F"/>
    <property type="match status" value="1"/>
</dbReference>
<comment type="caution">
    <text evidence="6">The sequence shown here is derived from an EMBL/GenBank/DDBJ whole genome shotgun (WGS) entry which is preliminary data.</text>
</comment>
<dbReference type="AlphaFoldDB" id="A0A931F0S9"/>
<dbReference type="InterPro" id="IPR006162">
    <property type="entry name" value="Ppantetheine_attach_site"/>
</dbReference>
<dbReference type="Pfam" id="PF13193">
    <property type="entry name" value="AMP-binding_C"/>
    <property type="match status" value="1"/>
</dbReference>
<dbReference type="InterPro" id="IPR020845">
    <property type="entry name" value="AMP-binding_CS"/>
</dbReference>
<evidence type="ECO:0000256" key="3">
    <source>
        <dbReference type="ARBA" id="ARBA00022553"/>
    </source>
</evidence>
<proteinExistence type="predicted"/>
<feature type="region of interest" description="Disordered" evidence="4">
    <location>
        <begin position="1"/>
        <end position="40"/>
    </location>
</feature>
<dbReference type="InterPro" id="IPR023213">
    <property type="entry name" value="CAT-like_dom_sf"/>
</dbReference>
<dbReference type="GO" id="GO:0005737">
    <property type="term" value="C:cytoplasm"/>
    <property type="evidence" value="ECO:0007669"/>
    <property type="project" value="TreeGrafter"/>
</dbReference>
<dbReference type="Pfam" id="PF00668">
    <property type="entry name" value="Condensation"/>
    <property type="match status" value="1"/>
</dbReference>
<dbReference type="PANTHER" id="PTHR45527:SF1">
    <property type="entry name" value="FATTY ACID SYNTHASE"/>
    <property type="match status" value="1"/>
</dbReference>
<dbReference type="Pfam" id="PF00501">
    <property type="entry name" value="AMP-binding"/>
    <property type="match status" value="1"/>
</dbReference>
<evidence type="ECO:0000259" key="5">
    <source>
        <dbReference type="PROSITE" id="PS50075"/>
    </source>
</evidence>
<dbReference type="Gene3D" id="3.40.50.980">
    <property type="match status" value="2"/>
</dbReference>
<dbReference type="PROSITE" id="PS50075">
    <property type="entry name" value="CARRIER"/>
    <property type="match status" value="1"/>
</dbReference>
<dbReference type="NCBIfam" id="TIGR01733">
    <property type="entry name" value="AA-adenyl-dom"/>
    <property type="match status" value="1"/>
</dbReference>
<dbReference type="Gene3D" id="2.30.38.10">
    <property type="entry name" value="Luciferase, Domain 3"/>
    <property type="match status" value="1"/>
</dbReference>
<dbReference type="InterPro" id="IPR009081">
    <property type="entry name" value="PP-bd_ACP"/>
</dbReference>
<dbReference type="Gene3D" id="3.30.559.10">
    <property type="entry name" value="Chloramphenicol acetyltransferase-like domain"/>
    <property type="match status" value="1"/>
</dbReference>
<dbReference type="InterPro" id="IPR000873">
    <property type="entry name" value="AMP-dep_synth/lig_dom"/>
</dbReference>
<dbReference type="InterPro" id="IPR010071">
    <property type="entry name" value="AA_adenyl_dom"/>
</dbReference>
<dbReference type="InterPro" id="IPR036736">
    <property type="entry name" value="ACP-like_sf"/>
</dbReference>
<dbReference type="InterPro" id="IPR029058">
    <property type="entry name" value="AB_hydrolase_fold"/>
</dbReference>
<protein>
    <submittedName>
        <fullName evidence="6">Amino acid adenylation domain-containing protein</fullName>
    </submittedName>
</protein>
<evidence type="ECO:0000313" key="7">
    <source>
        <dbReference type="Proteomes" id="UP000605361"/>
    </source>
</evidence>
<accession>A0A931F0S9</accession>
<dbReference type="FunFam" id="2.30.38.10:FF:000001">
    <property type="entry name" value="Non-ribosomal peptide synthetase PvdI"/>
    <property type="match status" value="1"/>
</dbReference>
<feature type="domain" description="Carrier" evidence="5">
    <location>
        <begin position="992"/>
        <end position="1068"/>
    </location>
</feature>
<evidence type="ECO:0000256" key="2">
    <source>
        <dbReference type="ARBA" id="ARBA00022450"/>
    </source>
</evidence>
<dbReference type="PROSITE" id="PS00012">
    <property type="entry name" value="PHOSPHOPANTETHEINE"/>
    <property type="match status" value="1"/>
</dbReference>
<keyword evidence="2" id="KW-0596">Phosphopantetheine</keyword>
<keyword evidence="7" id="KW-1185">Reference proteome</keyword>
<dbReference type="CDD" id="cd19531">
    <property type="entry name" value="LCL_NRPS-like"/>
    <property type="match status" value="1"/>
</dbReference>
<dbReference type="SUPFAM" id="SSF47336">
    <property type="entry name" value="ACP-like"/>
    <property type="match status" value="1"/>
</dbReference>
<dbReference type="EMBL" id="JADOGI010000100">
    <property type="protein sequence ID" value="MBF8189755.1"/>
    <property type="molecule type" value="Genomic_DNA"/>
</dbReference>
<dbReference type="PROSITE" id="PS00455">
    <property type="entry name" value="AMP_BINDING"/>
    <property type="match status" value="1"/>
</dbReference>
<dbReference type="InterPro" id="IPR025110">
    <property type="entry name" value="AMP-bd_C"/>
</dbReference>
<dbReference type="RefSeq" id="WP_195898688.1">
    <property type="nucleotide sequence ID" value="NZ_JADOGI010000100.1"/>
</dbReference>
<name>A0A931F0S9_9ACTN</name>
<dbReference type="GO" id="GO:0044550">
    <property type="term" value="P:secondary metabolite biosynthetic process"/>
    <property type="evidence" value="ECO:0007669"/>
    <property type="project" value="UniProtKB-ARBA"/>
</dbReference>
<dbReference type="PANTHER" id="PTHR45527">
    <property type="entry name" value="NONRIBOSOMAL PEPTIDE SYNTHETASE"/>
    <property type="match status" value="1"/>
</dbReference>
<evidence type="ECO:0000256" key="4">
    <source>
        <dbReference type="SAM" id="MobiDB-lite"/>
    </source>
</evidence>
<dbReference type="InterPro" id="IPR001242">
    <property type="entry name" value="Condensation_dom"/>
</dbReference>
<dbReference type="CDD" id="cd05930">
    <property type="entry name" value="A_NRPS"/>
    <property type="match status" value="1"/>
</dbReference>
<dbReference type="FunFam" id="3.40.50.12780:FF:000012">
    <property type="entry name" value="Non-ribosomal peptide synthetase"/>
    <property type="match status" value="1"/>
</dbReference>
<evidence type="ECO:0000256" key="1">
    <source>
        <dbReference type="ARBA" id="ARBA00001957"/>
    </source>
</evidence>
<dbReference type="Gene3D" id="3.30.559.30">
    <property type="entry name" value="Nonribosomal peptide synthetase, condensation domain"/>
    <property type="match status" value="1"/>
</dbReference>
<comment type="cofactor">
    <cofactor evidence="1">
        <name>pantetheine 4'-phosphate</name>
        <dbReference type="ChEBI" id="CHEBI:47942"/>
    </cofactor>
</comment>
<dbReference type="Pfam" id="PF00550">
    <property type="entry name" value="PP-binding"/>
    <property type="match status" value="1"/>
</dbReference>
<dbReference type="InterPro" id="IPR045851">
    <property type="entry name" value="AMP-bd_C_sf"/>
</dbReference>
<dbReference type="SUPFAM" id="SSF56801">
    <property type="entry name" value="Acetyl-CoA synthetase-like"/>
    <property type="match status" value="1"/>
</dbReference>
<gene>
    <name evidence="6" type="ORF">ITP53_29280</name>
</gene>
<dbReference type="Gene3D" id="3.30.300.30">
    <property type="match status" value="1"/>
</dbReference>
<dbReference type="InterPro" id="IPR020806">
    <property type="entry name" value="PKS_PP-bd"/>
</dbReference>
<dbReference type="Proteomes" id="UP000605361">
    <property type="component" value="Unassembled WGS sequence"/>
</dbReference>
<dbReference type="SUPFAM" id="SSF52777">
    <property type="entry name" value="CoA-dependent acyltransferases"/>
    <property type="match status" value="2"/>
</dbReference>